<protein>
    <submittedName>
        <fullName evidence="1">Uncharacterized protein</fullName>
    </submittedName>
</protein>
<evidence type="ECO:0000313" key="1">
    <source>
        <dbReference type="EMBL" id="KAF2151765.1"/>
    </source>
</evidence>
<accession>A0A9P4J1W8</accession>
<evidence type="ECO:0000313" key="2">
    <source>
        <dbReference type="Proteomes" id="UP000799439"/>
    </source>
</evidence>
<organism evidence="1 2">
    <name type="scientific">Myriangium duriaei CBS 260.36</name>
    <dbReference type="NCBI Taxonomy" id="1168546"/>
    <lineage>
        <taxon>Eukaryota</taxon>
        <taxon>Fungi</taxon>
        <taxon>Dikarya</taxon>
        <taxon>Ascomycota</taxon>
        <taxon>Pezizomycotina</taxon>
        <taxon>Dothideomycetes</taxon>
        <taxon>Dothideomycetidae</taxon>
        <taxon>Myriangiales</taxon>
        <taxon>Myriangiaceae</taxon>
        <taxon>Myriangium</taxon>
    </lineage>
</organism>
<sequence>MTGAAVIAEGRVGYGTSKRTPYEILWKHNTEPLGLILQPGGLRKIPRRSGGCGWEHESA</sequence>
<dbReference type="EMBL" id="ML996087">
    <property type="protein sequence ID" value="KAF2151765.1"/>
    <property type="molecule type" value="Genomic_DNA"/>
</dbReference>
<dbReference type="AlphaFoldDB" id="A0A9P4J1W8"/>
<proteinExistence type="predicted"/>
<keyword evidence="2" id="KW-1185">Reference proteome</keyword>
<reference evidence="1" key="1">
    <citation type="journal article" date="2020" name="Stud. Mycol.">
        <title>101 Dothideomycetes genomes: a test case for predicting lifestyles and emergence of pathogens.</title>
        <authorList>
            <person name="Haridas S."/>
            <person name="Albert R."/>
            <person name="Binder M."/>
            <person name="Bloem J."/>
            <person name="Labutti K."/>
            <person name="Salamov A."/>
            <person name="Andreopoulos B."/>
            <person name="Baker S."/>
            <person name="Barry K."/>
            <person name="Bills G."/>
            <person name="Bluhm B."/>
            <person name="Cannon C."/>
            <person name="Castanera R."/>
            <person name="Culley D."/>
            <person name="Daum C."/>
            <person name="Ezra D."/>
            <person name="Gonzalez J."/>
            <person name="Henrissat B."/>
            <person name="Kuo A."/>
            <person name="Liang C."/>
            <person name="Lipzen A."/>
            <person name="Lutzoni F."/>
            <person name="Magnuson J."/>
            <person name="Mondo S."/>
            <person name="Nolan M."/>
            <person name="Ohm R."/>
            <person name="Pangilinan J."/>
            <person name="Park H.-J."/>
            <person name="Ramirez L."/>
            <person name="Alfaro M."/>
            <person name="Sun H."/>
            <person name="Tritt A."/>
            <person name="Yoshinaga Y."/>
            <person name="Zwiers L.-H."/>
            <person name="Turgeon B."/>
            <person name="Goodwin S."/>
            <person name="Spatafora J."/>
            <person name="Crous P."/>
            <person name="Grigoriev I."/>
        </authorList>
    </citation>
    <scope>NUCLEOTIDE SEQUENCE</scope>
    <source>
        <strain evidence="1">CBS 260.36</strain>
    </source>
</reference>
<name>A0A9P4J1W8_9PEZI</name>
<gene>
    <name evidence="1" type="ORF">K461DRAFT_279268</name>
</gene>
<dbReference type="Proteomes" id="UP000799439">
    <property type="component" value="Unassembled WGS sequence"/>
</dbReference>
<comment type="caution">
    <text evidence="1">The sequence shown here is derived from an EMBL/GenBank/DDBJ whole genome shotgun (WGS) entry which is preliminary data.</text>
</comment>